<accession>A0A4Q9HM28</accession>
<dbReference type="Gene3D" id="3.40.1580.10">
    <property type="entry name" value="SMI1/KNR4-like"/>
    <property type="match status" value="1"/>
</dbReference>
<protein>
    <submittedName>
        <fullName evidence="1">SMI1/KNR4 family protein</fullName>
    </submittedName>
</protein>
<evidence type="ECO:0000313" key="1">
    <source>
        <dbReference type="EMBL" id="TBO55854.1"/>
    </source>
</evidence>
<dbReference type="Proteomes" id="UP000292452">
    <property type="component" value="Unassembled WGS sequence"/>
</dbReference>
<evidence type="ECO:0000313" key="2">
    <source>
        <dbReference type="Proteomes" id="UP000292452"/>
    </source>
</evidence>
<sequence>MTEEQYLEALFTMLGKPACRYANPEAWAALEGDLGVALPTDYKRIIDGYGPVKLNGHLYLKHPATKDWNLAEEMRSTAHVWSEVSWDGVDLEFDPRSSLGIPEIRFGTPDGLIYAVSTNGGGEAVFLGKGVTGRGWRIFVYLDGEFYEYDMSFSEWLYRYLIGENMTGPYSSRFIPGPVKFESLPMSAGDTPVTWYGPDRGM</sequence>
<proteinExistence type="predicted"/>
<gene>
    <name evidence="1" type="ORF">EYS09_30995</name>
</gene>
<comment type="caution">
    <text evidence="1">The sequence shown here is derived from an EMBL/GenBank/DDBJ whole genome shotgun (WGS) entry which is preliminary data.</text>
</comment>
<dbReference type="RefSeq" id="WP_131125690.1">
    <property type="nucleotide sequence ID" value="NZ_SIXH01000429.1"/>
</dbReference>
<organism evidence="1 2">
    <name type="scientific">Streptomyces kasugaensis</name>
    <dbReference type="NCBI Taxonomy" id="1946"/>
    <lineage>
        <taxon>Bacteria</taxon>
        <taxon>Bacillati</taxon>
        <taxon>Actinomycetota</taxon>
        <taxon>Actinomycetes</taxon>
        <taxon>Kitasatosporales</taxon>
        <taxon>Streptomycetaceae</taxon>
        <taxon>Streptomyces</taxon>
    </lineage>
</organism>
<keyword evidence="2" id="KW-1185">Reference proteome</keyword>
<name>A0A4Q9HM28_STRKA</name>
<dbReference type="EMBL" id="SIXH01000429">
    <property type="protein sequence ID" value="TBO55854.1"/>
    <property type="molecule type" value="Genomic_DNA"/>
</dbReference>
<dbReference type="SUPFAM" id="SSF160631">
    <property type="entry name" value="SMI1/KNR4-like"/>
    <property type="match status" value="1"/>
</dbReference>
<reference evidence="1 2" key="1">
    <citation type="submission" date="2019-02" db="EMBL/GenBank/DDBJ databases">
        <title>Draft Genome Sequence of Streptomyces sp. AM-2504, identified by 16S rRNA comparative analysis as a Streptomyces Kasugaensis strain.</title>
        <authorList>
            <person name="Napolioni V."/>
            <person name="Giuliodori A.M."/>
            <person name="Spurio R."/>
            <person name="Fabbretti A."/>
        </authorList>
    </citation>
    <scope>NUCLEOTIDE SEQUENCE [LARGE SCALE GENOMIC DNA]</scope>
    <source>
        <strain evidence="1 2">AM-2504</strain>
    </source>
</reference>
<dbReference type="InterPro" id="IPR037883">
    <property type="entry name" value="Knr4/Smi1-like_sf"/>
</dbReference>
<dbReference type="AlphaFoldDB" id="A0A4Q9HM28"/>
<dbReference type="Pfam" id="PF14568">
    <property type="entry name" value="SUKH_6"/>
    <property type="match status" value="1"/>
</dbReference>